<dbReference type="Proteomes" id="UP001165243">
    <property type="component" value="Unassembled WGS sequence"/>
</dbReference>
<dbReference type="PRINTS" id="PR00793">
    <property type="entry name" value="PROAMNOPTASE"/>
</dbReference>
<evidence type="ECO:0000256" key="3">
    <source>
        <dbReference type="ARBA" id="ARBA00010088"/>
    </source>
</evidence>
<dbReference type="GO" id="GO:0004177">
    <property type="term" value="F:aminopeptidase activity"/>
    <property type="evidence" value="ECO:0007669"/>
    <property type="project" value="UniProtKB-KW"/>
</dbReference>
<comment type="function">
    <text evidence="10">Releases the N-terminal proline from various substrates.</text>
</comment>
<dbReference type="NCBIfam" id="TIGR01250">
    <property type="entry name" value="pro_imino_pep_2"/>
    <property type="match status" value="1"/>
</dbReference>
<comment type="similarity">
    <text evidence="3 10">Belongs to the peptidase S33 family.</text>
</comment>
<dbReference type="Pfam" id="PF00561">
    <property type="entry name" value="Abhydrolase_1"/>
    <property type="match status" value="1"/>
</dbReference>
<dbReference type="PANTHER" id="PTHR43798:SF33">
    <property type="entry name" value="HYDROLASE, PUTATIVE (AFU_ORTHOLOGUE AFUA_2G14860)-RELATED"/>
    <property type="match status" value="1"/>
</dbReference>
<accession>A0AAV5PED0</accession>
<protein>
    <recommendedName>
        <fullName evidence="5 10">Proline iminopeptidase</fullName>
        <shortName evidence="10">PIP</shortName>
        <ecNumber evidence="4 10">3.4.11.5</ecNumber>
    </recommendedName>
    <alternativeName>
        <fullName evidence="9 10">Prolyl aminopeptidase</fullName>
    </alternativeName>
</protein>
<evidence type="ECO:0000313" key="13">
    <source>
        <dbReference type="EMBL" id="GMB86994.1"/>
    </source>
</evidence>
<comment type="caution">
    <text evidence="13">The sequence shown here is derived from an EMBL/GenBank/DDBJ whole genome shotgun (WGS) entry which is preliminary data.</text>
</comment>
<dbReference type="SUPFAM" id="SSF53474">
    <property type="entry name" value="alpha/beta-Hydrolases"/>
    <property type="match status" value="1"/>
</dbReference>
<dbReference type="RefSeq" id="WP_014565281.1">
    <property type="nucleotide sequence ID" value="NZ_BSWJ01000040.1"/>
</dbReference>
<reference evidence="13" key="1">
    <citation type="submission" date="2023-04" db="EMBL/GenBank/DDBJ databases">
        <title>Draft genome sequences of Lactobacillus delbrueckii subsp. bulgaricus ME-900 and ME-901 with improved acid tolerance.</title>
        <authorList>
            <person name="Ishida T."/>
            <person name="Yamamoto E."/>
            <person name="Koizumi A."/>
            <person name="Fujiwara S."/>
            <person name="Makino S."/>
            <person name="Kano H."/>
            <person name="Kimura K."/>
        </authorList>
    </citation>
    <scope>NUCLEOTIDE SEQUENCE</scope>
    <source>
        <strain evidence="13">ME-900</strain>
    </source>
</reference>
<evidence type="ECO:0000256" key="1">
    <source>
        <dbReference type="ARBA" id="ARBA00001585"/>
    </source>
</evidence>
<dbReference type="EC" id="3.4.11.5" evidence="4 10"/>
<dbReference type="NCBIfam" id="NF045945">
    <property type="entry name" value="ProImpepLactob"/>
    <property type="match status" value="1"/>
</dbReference>
<evidence type="ECO:0000256" key="10">
    <source>
        <dbReference type="PIRNR" id="PIRNR005539"/>
    </source>
</evidence>
<dbReference type="InterPro" id="IPR002410">
    <property type="entry name" value="Peptidase_S33"/>
</dbReference>
<organism evidence="13 14">
    <name type="scientific">Lactobacillus delbrueckii subsp. bulgaricus</name>
    <dbReference type="NCBI Taxonomy" id="1585"/>
    <lineage>
        <taxon>Bacteria</taxon>
        <taxon>Bacillati</taxon>
        <taxon>Bacillota</taxon>
        <taxon>Bacilli</taxon>
        <taxon>Lactobacillales</taxon>
        <taxon>Lactobacillaceae</taxon>
        <taxon>Lactobacillus</taxon>
    </lineage>
</organism>
<dbReference type="PANTHER" id="PTHR43798">
    <property type="entry name" value="MONOACYLGLYCEROL LIPASE"/>
    <property type="match status" value="1"/>
</dbReference>
<feature type="active site" description="Nucleophile" evidence="11">
    <location>
        <position position="107"/>
    </location>
</feature>
<keyword evidence="8 10" id="KW-0378">Hydrolase</keyword>
<evidence type="ECO:0000256" key="5">
    <source>
        <dbReference type="ARBA" id="ARBA00021843"/>
    </source>
</evidence>
<dbReference type="GO" id="GO:0030313">
    <property type="term" value="C:cell envelope"/>
    <property type="evidence" value="ECO:0007669"/>
    <property type="project" value="UniProtKB-SubCell"/>
</dbReference>
<keyword evidence="7 10" id="KW-0645">Protease</keyword>
<feature type="active site" description="Proton donor" evidence="11">
    <location>
        <position position="273"/>
    </location>
</feature>
<proteinExistence type="inferred from homology"/>
<evidence type="ECO:0000256" key="7">
    <source>
        <dbReference type="ARBA" id="ARBA00022670"/>
    </source>
</evidence>
<evidence type="ECO:0000259" key="12">
    <source>
        <dbReference type="Pfam" id="PF00561"/>
    </source>
</evidence>
<evidence type="ECO:0000256" key="2">
    <source>
        <dbReference type="ARBA" id="ARBA00004196"/>
    </source>
</evidence>
<dbReference type="InterPro" id="IPR029058">
    <property type="entry name" value="AB_hydrolase_fold"/>
</dbReference>
<dbReference type="AlphaFoldDB" id="A0AAV5PED0"/>
<evidence type="ECO:0000256" key="4">
    <source>
        <dbReference type="ARBA" id="ARBA00012568"/>
    </source>
</evidence>
<dbReference type="InterPro" id="IPR050266">
    <property type="entry name" value="AB_hydrolase_sf"/>
</dbReference>
<dbReference type="GO" id="GO:0016020">
    <property type="term" value="C:membrane"/>
    <property type="evidence" value="ECO:0007669"/>
    <property type="project" value="TreeGrafter"/>
</dbReference>
<feature type="active site" evidence="11">
    <location>
        <position position="246"/>
    </location>
</feature>
<comment type="subcellular location">
    <subcellularLocation>
        <location evidence="2">Cell envelope</location>
    </subcellularLocation>
</comment>
<keyword evidence="6 10" id="KW-0031">Aminopeptidase</keyword>
<dbReference type="GO" id="GO:0006508">
    <property type="term" value="P:proteolysis"/>
    <property type="evidence" value="ECO:0007669"/>
    <property type="project" value="UniProtKB-KW"/>
</dbReference>
<evidence type="ECO:0000256" key="11">
    <source>
        <dbReference type="PIRSR" id="PIRSR005539-1"/>
    </source>
</evidence>
<gene>
    <name evidence="13" type="primary">pip</name>
    <name evidence="13" type="ORF">ME0900_13670</name>
</gene>
<name>A0AAV5PED0_LACDE</name>
<dbReference type="InterPro" id="IPR000073">
    <property type="entry name" value="AB_hydrolase_1"/>
</dbReference>
<evidence type="ECO:0000256" key="8">
    <source>
        <dbReference type="ARBA" id="ARBA00022801"/>
    </source>
</evidence>
<dbReference type="InterPro" id="IPR005945">
    <property type="entry name" value="Pro_imino_pep"/>
</dbReference>
<comment type="catalytic activity">
    <reaction evidence="1 10">
        <text>Release of N-terminal proline from a peptide.</text>
        <dbReference type="EC" id="3.4.11.5"/>
    </reaction>
</comment>
<sequence>MMQITEKYLPFGNWQTYCRIVGEATDRAPLLLLHGGPGSSHNYFEVLDQVAEKSGRQVIMYDQLGCGNSSIPDDQAETAYTAQTWVKELENVREQLGLDQIHLLGQSWGGMLALIYLCDYQPEGVKSLILSSTLASAKLWSQELHRLIKYLPKGEQAAIKEAETTGNYDSLAYQAANAHFMDQHAIKLTPDLPEPVLRKKKGGSLAYLTGWGPNEYTPIGNLHGYEYTDRLKDLHLPALITSGTDDLCTPLVAKSMYDHLPNARWELFAGCGHMPFVQENAKYQELLSDWLISQD</sequence>
<dbReference type="PIRSF" id="PIRSF005539">
    <property type="entry name" value="Pept_S33_TRI_F1"/>
    <property type="match status" value="1"/>
</dbReference>
<dbReference type="EMBL" id="BSWK01000019">
    <property type="protein sequence ID" value="GMB86994.1"/>
    <property type="molecule type" value="Genomic_DNA"/>
</dbReference>
<evidence type="ECO:0000313" key="14">
    <source>
        <dbReference type="Proteomes" id="UP001165243"/>
    </source>
</evidence>
<evidence type="ECO:0000256" key="6">
    <source>
        <dbReference type="ARBA" id="ARBA00022438"/>
    </source>
</evidence>
<evidence type="ECO:0000256" key="9">
    <source>
        <dbReference type="ARBA" id="ARBA00029605"/>
    </source>
</evidence>
<feature type="domain" description="AB hydrolase-1" evidence="12">
    <location>
        <begin position="29"/>
        <end position="278"/>
    </location>
</feature>
<dbReference type="Gene3D" id="3.40.50.1820">
    <property type="entry name" value="alpha/beta hydrolase"/>
    <property type="match status" value="1"/>
</dbReference>